<reference evidence="2" key="2">
    <citation type="submission" date="2023-07" db="EMBL/GenBank/DDBJ databases">
        <title>Identification and characterization of horizontal gene transfer across gut microbiota members of farm animals based on homology search.</title>
        <authorList>
            <person name="Schwarzerova J."/>
            <person name="Nykrynova M."/>
            <person name="Jureckova K."/>
            <person name="Cejkova D."/>
            <person name="Rychlik I."/>
        </authorList>
    </citation>
    <scope>NUCLEOTIDE SEQUENCE [LARGE SCALE GENOMIC DNA]</scope>
    <source>
        <strain evidence="2">109_WCHN</strain>
    </source>
</reference>
<dbReference type="RefSeq" id="WP_258337489.1">
    <property type="nucleotide sequence ID" value="NZ_JAUDEN010000004.1"/>
</dbReference>
<gene>
    <name evidence="1" type="ORF">QUW60_03910</name>
</gene>
<accession>A0ABT7VDL3</accession>
<evidence type="ECO:0000313" key="2">
    <source>
        <dbReference type="Proteomes" id="UP001169458"/>
    </source>
</evidence>
<organism evidence="1 2">
    <name type="scientific">Bacteroides gallinaceum</name>
    <dbReference type="NCBI Taxonomy" id="1462571"/>
    <lineage>
        <taxon>Bacteria</taxon>
        <taxon>Pseudomonadati</taxon>
        <taxon>Bacteroidota</taxon>
        <taxon>Bacteroidia</taxon>
        <taxon>Bacteroidales</taxon>
        <taxon>Bacteroidaceae</taxon>
        <taxon>Bacteroides</taxon>
    </lineage>
</organism>
<keyword evidence="2" id="KW-1185">Reference proteome</keyword>
<name>A0ABT7VDL3_9BACE</name>
<dbReference type="Proteomes" id="UP001169458">
    <property type="component" value="Unassembled WGS sequence"/>
</dbReference>
<dbReference type="EMBL" id="JAUDEN010000004">
    <property type="protein sequence ID" value="MDM8324380.1"/>
    <property type="molecule type" value="Genomic_DNA"/>
</dbReference>
<sequence>MAAHIGKSPRTVKRMTPSLIGRGLLERENGKRNGKWIVKDINLNL</sequence>
<reference evidence="1 2" key="1">
    <citation type="submission" date="2023-06" db="EMBL/GenBank/DDBJ databases">
        <authorList>
            <person name="Zeman M."/>
            <person name="Kubasova T."/>
            <person name="Jahodarova E."/>
            <person name="Nykrynova M."/>
            <person name="Rychlik I."/>
        </authorList>
    </citation>
    <scope>NUCLEOTIDE SEQUENCE [LARGE SCALE GENOMIC DNA]</scope>
    <source>
        <strain evidence="1 2">109_WCHN</strain>
    </source>
</reference>
<protein>
    <submittedName>
        <fullName evidence="1">Uncharacterized protein</fullName>
    </submittedName>
</protein>
<evidence type="ECO:0000313" key="1">
    <source>
        <dbReference type="EMBL" id="MDM8324380.1"/>
    </source>
</evidence>
<comment type="caution">
    <text evidence="1">The sequence shown here is derived from an EMBL/GenBank/DDBJ whole genome shotgun (WGS) entry which is preliminary data.</text>
</comment>
<proteinExistence type="predicted"/>